<dbReference type="PROSITE" id="PS00137">
    <property type="entry name" value="SUBTILASE_HIS"/>
    <property type="match status" value="1"/>
</dbReference>
<keyword evidence="8 13" id="KW-1133">Transmembrane helix</keyword>
<accession>A0A917TUW2</accession>
<dbReference type="AlphaFoldDB" id="A0A917TUW2"/>
<dbReference type="Pfam" id="PF00082">
    <property type="entry name" value="Peptidase_S8"/>
    <property type="match status" value="1"/>
</dbReference>
<evidence type="ECO:0000259" key="15">
    <source>
        <dbReference type="Pfam" id="PF00082"/>
    </source>
</evidence>
<dbReference type="InterPro" id="IPR015500">
    <property type="entry name" value="Peptidase_S8_subtilisin-rel"/>
</dbReference>
<organism evidence="16 17">
    <name type="scientific">Dactylosporangium sucinum</name>
    <dbReference type="NCBI Taxonomy" id="1424081"/>
    <lineage>
        <taxon>Bacteria</taxon>
        <taxon>Bacillati</taxon>
        <taxon>Actinomycetota</taxon>
        <taxon>Actinomycetes</taxon>
        <taxon>Micromonosporales</taxon>
        <taxon>Micromonosporaceae</taxon>
        <taxon>Dactylosporangium</taxon>
    </lineage>
</organism>
<feature type="region of interest" description="Disordered" evidence="12">
    <location>
        <begin position="317"/>
        <end position="336"/>
    </location>
</feature>
<keyword evidence="6 10" id="KW-0378">Hydrolase</keyword>
<feature type="active site" description="Charge relay system" evidence="10">
    <location>
        <position position="66"/>
    </location>
</feature>
<evidence type="ECO:0000256" key="1">
    <source>
        <dbReference type="ARBA" id="ARBA00004162"/>
    </source>
</evidence>
<feature type="signal peptide" evidence="14">
    <location>
        <begin position="1"/>
        <end position="21"/>
    </location>
</feature>
<reference evidence="16" key="1">
    <citation type="journal article" date="2014" name="Int. J. Syst. Evol. Microbiol.">
        <title>Complete genome sequence of Corynebacterium casei LMG S-19264T (=DSM 44701T), isolated from a smear-ripened cheese.</title>
        <authorList>
            <consortium name="US DOE Joint Genome Institute (JGI-PGF)"/>
            <person name="Walter F."/>
            <person name="Albersmeier A."/>
            <person name="Kalinowski J."/>
            <person name="Ruckert C."/>
        </authorList>
    </citation>
    <scope>NUCLEOTIDE SEQUENCE</scope>
    <source>
        <strain evidence="16">JCM 19831</strain>
    </source>
</reference>
<dbReference type="NCBIfam" id="TIGR03921">
    <property type="entry name" value="T7SS_mycosin"/>
    <property type="match status" value="1"/>
</dbReference>
<evidence type="ECO:0000256" key="2">
    <source>
        <dbReference type="ARBA" id="ARBA00011073"/>
    </source>
</evidence>
<evidence type="ECO:0000256" key="5">
    <source>
        <dbReference type="ARBA" id="ARBA00022692"/>
    </source>
</evidence>
<evidence type="ECO:0000256" key="14">
    <source>
        <dbReference type="SAM" id="SignalP"/>
    </source>
</evidence>
<evidence type="ECO:0000256" key="4">
    <source>
        <dbReference type="ARBA" id="ARBA00022670"/>
    </source>
</evidence>
<dbReference type="PROSITE" id="PS00136">
    <property type="entry name" value="SUBTILASE_ASP"/>
    <property type="match status" value="1"/>
</dbReference>
<evidence type="ECO:0000256" key="6">
    <source>
        <dbReference type="ARBA" id="ARBA00022801"/>
    </source>
</evidence>
<keyword evidence="7 10" id="KW-0720">Serine protease</keyword>
<sequence length="382" mass="38707">MSGLAALLSVVACLVAPPAGAHAPAACPSPTSRPEPAGTPWLQQRYDQRMLVRLADGHGVTVAVIDSGVDARHPQLHDAVQPGPDHLDGGLSRLDCVGHGTAVAGIIAARPADGVDFRGLAPGATILALRVTELVELENGRRGTPADLATAIREAVEGGARVINLSLVLYRDDPAVRAAVADALARDVIVVAAAGNRYAEGNPVPYPAAYDGVIGVGAVDESGERLPSSQVGDYVDLVAPGAGIVSTFPPAGLRAGDGTSFATPFVSATAALLLQYRPELSAREVAEQLRATADGGGAAGYGAGRLNPLRALTELAGPPSRSPGVYAPAPHPAAGPAPRTGALPLAAALLATALLLVAAAIALPRARRRHWRPAVQRAPGNS</sequence>
<dbReference type="PROSITE" id="PS00138">
    <property type="entry name" value="SUBTILASE_SER"/>
    <property type="match status" value="1"/>
</dbReference>
<comment type="similarity">
    <text evidence="2 10 11">Belongs to the peptidase S8 family.</text>
</comment>
<dbReference type="InterPro" id="IPR022398">
    <property type="entry name" value="Peptidase_S8_His-AS"/>
</dbReference>
<keyword evidence="3" id="KW-1003">Cell membrane</keyword>
<dbReference type="RefSeq" id="WP_190252049.1">
    <property type="nucleotide sequence ID" value="NZ_BMPI01000022.1"/>
</dbReference>
<dbReference type="PRINTS" id="PR00723">
    <property type="entry name" value="SUBTILISIN"/>
</dbReference>
<dbReference type="InterPro" id="IPR050131">
    <property type="entry name" value="Peptidase_S8_subtilisin-like"/>
</dbReference>
<dbReference type="PANTHER" id="PTHR43806:SF11">
    <property type="entry name" value="CEREVISIN-RELATED"/>
    <property type="match status" value="1"/>
</dbReference>
<dbReference type="EMBL" id="BMPI01000022">
    <property type="protein sequence ID" value="GGM39090.1"/>
    <property type="molecule type" value="Genomic_DNA"/>
</dbReference>
<comment type="subcellular location">
    <subcellularLocation>
        <location evidence="1">Cell membrane</location>
        <topology evidence="1">Single-pass membrane protein</topology>
    </subcellularLocation>
</comment>
<dbReference type="GO" id="GO:0005886">
    <property type="term" value="C:plasma membrane"/>
    <property type="evidence" value="ECO:0007669"/>
    <property type="project" value="UniProtKB-SubCell"/>
</dbReference>
<keyword evidence="17" id="KW-1185">Reference proteome</keyword>
<dbReference type="InterPro" id="IPR023827">
    <property type="entry name" value="Peptidase_S8_Asp-AS"/>
</dbReference>
<dbReference type="InterPro" id="IPR023828">
    <property type="entry name" value="Peptidase_S8_Ser-AS"/>
</dbReference>
<feature type="active site" description="Charge relay system" evidence="10">
    <location>
        <position position="99"/>
    </location>
</feature>
<evidence type="ECO:0000256" key="8">
    <source>
        <dbReference type="ARBA" id="ARBA00022989"/>
    </source>
</evidence>
<feature type="transmembrane region" description="Helical" evidence="13">
    <location>
        <begin position="342"/>
        <end position="363"/>
    </location>
</feature>
<gene>
    <name evidence="16" type="ORF">GCM10007977_045650</name>
</gene>
<keyword evidence="14" id="KW-0732">Signal</keyword>
<dbReference type="InterPro" id="IPR036852">
    <property type="entry name" value="Peptidase_S8/S53_dom_sf"/>
</dbReference>
<keyword evidence="5 13" id="KW-0812">Transmembrane</keyword>
<protein>
    <recommendedName>
        <fullName evidence="15">Peptidase S8/S53 domain-containing protein</fullName>
    </recommendedName>
</protein>
<dbReference type="PANTHER" id="PTHR43806">
    <property type="entry name" value="PEPTIDASE S8"/>
    <property type="match status" value="1"/>
</dbReference>
<reference evidence="16" key="2">
    <citation type="submission" date="2020-09" db="EMBL/GenBank/DDBJ databases">
        <authorList>
            <person name="Sun Q."/>
            <person name="Ohkuma M."/>
        </authorList>
    </citation>
    <scope>NUCLEOTIDE SEQUENCE</scope>
    <source>
        <strain evidence="16">JCM 19831</strain>
    </source>
</reference>
<evidence type="ECO:0000313" key="16">
    <source>
        <dbReference type="EMBL" id="GGM39090.1"/>
    </source>
</evidence>
<dbReference type="GO" id="GO:0004252">
    <property type="term" value="F:serine-type endopeptidase activity"/>
    <property type="evidence" value="ECO:0007669"/>
    <property type="project" value="UniProtKB-UniRule"/>
</dbReference>
<dbReference type="InterPro" id="IPR000209">
    <property type="entry name" value="Peptidase_S8/S53_dom"/>
</dbReference>
<dbReference type="Proteomes" id="UP000642070">
    <property type="component" value="Unassembled WGS sequence"/>
</dbReference>
<evidence type="ECO:0000256" key="3">
    <source>
        <dbReference type="ARBA" id="ARBA00022475"/>
    </source>
</evidence>
<feature type="chain" id="PRO_5036673514" description="Peptidase S8/S53 domain-containing protein" evidence="14">
    <location>
        <begin position="22"/>
        <end position="382"/>
    </location>
</feature>
<feature type="domain" description="Peptidase S8/S53" evidence="15">
    <location>
        <begin position="57"/>
        <end position="302"/>
    </location>
</feature>
<evidence type="ECO:0000256" key="13">
    <source>
        <dbReference type="SAM" id="Phobius"/>
    </source>
</evidence>
<dbReference type="PROSITE" id="PS51892">
    <property type="entry name" value="SUBTILASE"/>
    <property type="match status" value="1"/>
</dbReference>
<dbReference type="GO" id="GO:0006508">
    <property type="term" value="P:proteolysis"/>
    <property type="evidence" value="ECO:0007669"/>
    <property type="project" value="UniProtKB-KW"/>
</dbReference>
<evidence type="ECO:0000256" key="12">
    <source>
        <dbReference type="SAM" id="MobiDB-lite"/>
    </source>
</evidence>
<evidence type="ECO:0000256" key="9">
    <source>
        <dbReference type="ARBA" id="ARBA00023136"/>
    </source>
</evidence>
<evidence type="ECO:0000313" key="17">
    <source>
        <dbReference type="Proteomes" id="UP000642070"/>
    </source>
</evidence>
<keyword evidence="4 10" id="KW-0645">Protease</keyword>
<dbReference type="InterPro" id="IPR023834">
    <property type="entry name" value="T7SS_pept_S8A_mycosin"/>
</dbReference>
<dbReference type="SUPFAM" id="SSF52743">
    <property type="entry name" value="Subtilisin-like"/>
    <property type="match status" value="1"/>
</dbReference>
<evidence type="ECO:0000256" key="11">
    <source>
        <dbReference type="RuleBase" id="RU003355"/>
    </source>
</evidence>
<keyword evidence="9 13" id="KW-0472">Membrane</keyword>
<evidence type="ECO:0000256" key="10">
    <source>
        <dbReference type="PROSITE-ProRule" id="PRU01240"/>
    </source>
</evidence>
<name>A0A917TUW2_9ACTN</name>
<dbReference type="Gene3D" id="3.40.50.200">
    <property type="entry name" value="Peptidase S8/S53 domain"/>
    <property type="match status" value="1"/>
</dbReference>
<feature type="active site" description="Charge relay system" evidence="10">
    <location>
        <position position="260"/>
    </location>
</feature>
<evidence type="ECO:0000256" key="7">
    <source>
        <dbReference type="ARBA" id="ARBA00022825"/>
    </source>
</evidence>
<proteinExistence type="inferred from homology"/>
<comment type="caution">
    <text evidence="16">The sequence shown here is derived from an EMBL/GenBank/DDBJ whole genome shotgun (WGS) entry which is preliminary data.</text>
</comment>